<keyword evidence="10" id="KW-1185">Reference proteome</keyword>
<evidence type="ECO:0000256" key="8">
    <source>
        <dbReference type="SAM" id="MobiDB-lite"/>
    </source>
</evidence>
<gene>
    <name evidence="9" type="ORF">CAUJ_LOCUS1095</name>
</gene>
<name>A0A8S1GPB1_9PELO</name>
<comment type="similarity">
    <text evidence="1 7">Belongs to the MICOS complex subunit Mic60 family.</text>
</comment>
<dbReference type="AlphaFoldDB" id="A0A8S1GPB1"/>
<keyword evidence="5 7" id="KW-0496">Mitochondrion</keyword>
<evidence type="ECO:0000313" key="9">
    <source>
        <dbReference type="EMBL" id="CAD6185176.1"/>
    </source>
</evidence>
<keyword evidence="4 7" id="KW-1133">Transmembrane helix</keyword>
<keyword evidence="2 7" id="KW-0812">Transmembrane</keyword>
<reference evidence="9" key="1">
    <citation type="submission" date="2020-10" db="EMBL/GenBank/DDBJ databases">
        <authorList>
            <person name="Kikuchi T."/>
        </authorList>
    </citation>
    <scope>NUCLEOTIDE SEQUENCE</scope>
    <source>
        <strain evidence="9">NKZ352</strain>
    </source>
</reference>
<evidence type="ECO:0000256" key="7">
    <source>
        <dbReference type="RuleBase" id="RU363000"/>
    </source>
</evidence>
<evidence type="ECO:0000256" key="3">
    <source>
        <dbReference type="ARBA" id="ARBA00022792"/>
    </source>
</evidence>
<evidence type="ECO:0000256" key="2">
    <source>
        <dbReference type="ARBA" id="ARBA00022692"/>
    </source>
</evidence>
<proteinExistence type="inferred from homology"/>
<evidence type="ECO:0000256" key="1">
    <source>
        <dbReference type="ARBA" id="ARBA00010877"/>
    </source>
</evidence>
<dbReference type="Proteomes" id="UP000835052">
    <property type="component" value="Unassembled WGS sequence"/>
</dbReference>
<dbReference type="InterPro" id="IPR019133">
    <property type="entry name" value="MIC60"/>
</dbReference>
<dbReference type="PANTHER" id="PTHR15415:SF7">
    <property type="entry name" value="MICOS COMPLEX SUBUNIT MIC60"/>
    <property type="match status" value="1"/>
</dbReference>
<dbReference type="Pfam" id="PF09731">
    <property type="entry name" value="Mitofilin"/>
    <property type="match status" value="1"/>
</dbReference>
<keyword evidence="6 7" id="KW-0472">Membrane</keyword>
<feature type="compositionally biased region" description="Basic residues" evidence="8">
    <location>
        <begin position="1"/>
        <end position="18"/>
    </location>
</feature>
<comment type="subcellular location">
    <subcellularLocation>
        <location evidence="7">Mitochondrion inner membrane</location>
        <topology evidence="7">Single-pass membrane protein</topology>
    </subcellularLocation>
</comment>
<dbReference type="EMBL" id="CAJGYM010000002">
    <property type="protein sequence ID" value="CAD6185176.1"/>
    <property type="molecule type" value="Genomic_DNA"/>
</dbReference>
<feature type="region of interest" description="Disordered" evidence="8">
    <location>
        <begin position="1"/>
        <end position="40"/>
    </location>
</feature>
<evidence type="ECO:0000256" key="6">
    <source>
        <dbReference type="ARBA" id="ARBA00023136"/>
    </source>
</evidence>
<dbReference type="OrthoDB" id="10261039at2759"/>
<evidence type="ECO:0000256" key="5">
    <source>
        <dbReference type="ARBA" id="ARBA00023128"/>
    </source>
</evidence>
<keyword evidence="3 7" id="KW-0999">Mitochondrion inner membrane</keyword>
<sequence length="677" mass="75904">MFRYAARKSVHHSLRRTRQQSTQTPRSAPIPAAQKKSGGGKGLALVGLTVAGAGGVVGYAYVDPEFRHKVETTIPPTKQVFDSILGEANLSKTKKQVADIKEKVVNAIPKRKEEPLPPLLKTLPPIERKDPVYVDAVDVRKEIAPIVKPSPELVVQKNKQLEQSLKDAIQSAESRVHLATSAKMRTIEAINAHAQLIKSTVDNSQNADWEKVTSALSNVEALSSKDGSAENDSRNYIDNLKKIVSDGKANVITASNPLLLNALETANKLSGQLDELNSLVFKSRQESQVLTQYKDLIEKSRQQFALEMKSILPNVDIHAKDKTLNEDELNALIAHAHLKVDQLRRQLTEQQVREEQHIAKALEDQRVVDDRISNERLSLELSRISRQKEVDIERAVLETRSSWEGELEDQLKRTSAAHSEHLEQVIRTQRQLFEIEHNQKVEEAIIRERELHSRHVGAAISRLEGIEEALGSRVALDNENRRAKQFWIACHNLIDTIKHGNKAGNSVEGRRLSLKDSLDILHQVNPEDSFVSSIIAAFPQQATTQGVYTEQDLRNRFEKLYTVGKRTGAVGESGGTLTSYLWSYVRSIFLVDLPRVYTDADKIDPLTVDNYEVLARAKHYVEVGDLDKAVRVVQLLRGQPALLSHDWVVDTRNYLESRLLAQLLVAHAAVSSIRSTY</sequence>
<organism evidence="9 10">
    <name type="scientific">Caenorhabditis auriculariae</name>
    <dbReference type="NCBI Taxonomy" id="2777116"/>
    <lineage>
        <taxon>Eukaryota</taxon>
        <taxon>Metazoa</taxon>
        <taxon>Ecdysozoa</taxon>
        <taxon>Nematoda</taxon>
        <taxon>Chromadorea</taxon>
        <taxon>Rhabditida</taxon>
        <taxon>Rhabditina</taxon>
        <taxon>Rhabditomorpha</taxon>
        <taxon>Rhabditoidea</taxon>
        <taxon>Rhabditidae</taxon>
        <taxon>Peloderinae</taxon>
        <taxon>Caenorhabditis</taxon>
    </lineage>
</organism>
<comment type="subunit">
    <text evidence="7">Component of the mitochondrial contact site and cristae organizing system (MICOS) complex.</text>
</comment>
<comment type="function">
    <text evidence="7">Component of the MICOS complex, a large protein complex of the mitochondrial inner membrane that plays crucial roles in the maintenance of crista junctions, inner membrane architecture, and formation of contact sites to the outer membrane.</text>
</comment>
<dbReference type="PANTHER" id="PTHR15415">
    <property type="entry name" value="MITOFILIN"/>
    <property type="match status" value="1"/>
</dbReference>
<dbReference type="GO" id="GO:0042407">
    <property type="term" value="P:cristae formation"/>
    <property type="evidence" value="ECO:0007669"/>
    <property type="project" value="TreeGrafter"/>
</dbReference>
<evidence type="ECO:0000313" key="10">
    <source>
        <dbReference type="Proteomes" id="UP000835052"/>
    </source>
</evidence>
<evidence type="ECO:0000256" key="4">
    <source>
        <dbReference type="ARBA" id="ARBA00022989"/>
    </source>
</evidence>
<dbReference type="GO" id="GO:0061617">
    <property type="term" value="C:MICOS complex"/>
    <property type="evidence" value="ECO:0007669"/>
    <property type="project" value="TreeGrafter"/>
</dbReference>
<feature type="transmembrane region" description="Helical" evidence="7">
    <location>
        <begin position="43"/>
        <end position="62"/>
    </location>
</feature>
<protein>
    <recommendedName>
        <fullName evidence="7">MICOS complex subunit MIC60</fullName>
    </recommendedName>
    <alternativeName>
        <fullName evidence="7">Mitofilin</fullName>
    </alternativeName>
</protein>
<accession>A0A8S1GPB1</accession>
<comment type="caution">
    <text evidence="9">The sequence shown here is derived from an EMBL/GenBank/DDBJ whole genome shotgun (WGS) entry which is preliminary data.</text>
</comment>